<gene>
    <name evidence="1" type="ORF">TM448B00871_0019</name>
</gene>
<protein>
    <submittedName>
        <fullName evidence="1">Uncharacterized protein</fullName>
    </submittedName>
</protein>
<reference evidence="1" key="1">
    <citation type="submission" date="2020-03" db="EMBL/GenBank/DDBJ databases">
        <title>The deep terrestrial virosphere.</title>
        <authorList>
            <person name="Holmfeldt K."/>
            <person name="Nilsson E."/>
            <person name="Simone D."/>
            <person name="Lopez-Fernandez M."/>
            <person name="Wu X."/>
            <person name="de Brujin I."/>
            <person name="Lundin D."/>
            <person name="Andersson A."/>
            <person name="Bertilsson S."/>
            <person name="Dopson M."/>
        </authorList>
    </citation>
    <scope>NUCLEOTIDE SEQUENCE</scope>
    <source>
        <strain evidence="1">TM448B00871</strain>
    </source>
</reference>
<proteinExistence type="predicted"/>
<organism evidence="1">
    <name type="scientific">viral metagenome</name>
    <dbReference type="NCBI Taxonomy" id="1070528"/>
    <lineage>
        <taxon>unclassified sequences</taxon>
        <taxon>metagenomes</taxon>
        <taxon>organismal metagenomes</taxon>
    </lineage>
</organism>
<dbReference type="EMBL" id="MT144667">
    <property type="protein sequence ID" value="QJH96930.1"/>
    <property type="molecule type" value="Genomic_DNA"/>
</dbReference>
<accession>A0A6M3XG96</accession>
<sequence length="75" mass="8792">MSVSFGKISDTEKQKYDYIVNTLAVIQKNKAELFNLEVVYMAELRKFWFDVGKTYDINSQEIQYTINQDGEIVMV</sequence>
<name>A0A6M3XG96_9ZZZZ</name>
<dbReference type="AlphaFoldDB" id="A0A6M3XG96"/>
<evidence type="ECO:0000313" key="1">
    <source>
        <dbReference type="EMBL" id="QJH96930.1"/>
    </source>
</evidence>